<proteinExistence type="predicted"/>
<evidence type="ECO:0000256" key="3">
    <source>
        <dbReference type="SAM" id="SignalP"/>
    </source>
</evidence>
<evidence type="ECO:0000313" key="5">
    <source>
        <dbReference type="Proteomes" id="UP001320420"/>
    </source>
</evidence>
<gene>
    <name evidence="4" type="ORF">SLS62_003845</name>
</gene>
<name>A0AAN9UW22_9PEZI</name>
<feature type="region of interest" description="Disordered" evidence="1">
    <location>
        <begin position="527"/>
        <end position="613"/>
    </location>
</feature>
<feature type="compositionally biased region" description="Pro residues" evidence="1">
    <location>
        <begin position="586"/>
        <end position="596"/>
    </location>
</feature>
<feature type="chain" id="PRO_5042866953" evidence="3">
    <location>
        <begin position="27"/>
        <end position="613"/>
    </location>
</feature>
<feature type="compositionally biased region" description="Gly residues" evidence="1">
    <location>
        <begin position="531"/>
        <end position="543"/>
    </location>
</feature>
<sequence length="613" mass="61013">MAPHQKPRLSALLSLLVLLSIHSARAQGAEHDFFAVVNDAVFLPTNGLSPPPGPQQRYYLPAIPAYPALGSLEEQQRWRQRQRPNRQQRDDDDVQPIDCGAGNHTCLDAGPNGAQMCCPDNRYCFAGQDLQVHCCALGNVCTDDTPCPSGFNYCVTSQTVTTTVTRTPSASSSPPPSSSGGAAATATTETLVTYPTSAACCNRPCATESFQCGPAFGSQCCALGQRCALSGQCLSDVTSTPPPVANPVPSGCTYTYQFACDAAAGSGCCATGQTCRAPSFCDGEPATPAVTGPNGETLEPVGGDGGAAGLSSGAKAGVGIAVAVGVLGVGTALAAFCLRRRSRRNAGGRHASTTLLSDGAGGANHNRHRGANNAGGSGGGGGSGGSRIRDIFHMGPLSPVARRERRGTVVDSEMSGPTSAGGTYYGNASSGGGGGGGSGVAGSNGGGGGGGGGVGGRRPQPYRTGLTQDYFGPEAVVGPYTDGPDMSPVAAPKRQGGVVGVQPQSPNDIMTPVEIGSSRVDADASDRMGIVLGGGGGGGGGGHQPHYHAEGGNPHHDGNRDEAAGGAGGAGAGGMAAAHGLVELPGSPPLPSPSPPMSSGEADEPRRTLSPSP</sequence>
<feature type="compositionally biased region" description="Basic and acidic residues" evidence="1">
    <location>
        <begin position="547"/>
        <end position="563"/>
    </location>
</feature>
<comment type="caution">
    <text evidence="4">The sequence shown here is derived from an EMBL/GenBank/DDBJ whole genome shotgun (WGS) entry which is preliminary data.</text>
</comment>
<evidence type="ECO:0000256" key="2">
    <source>
        <dbReference type="SAM" id="Phobius"/>
    </source>
</evidence>
<keyword evidence="2" id="KW-0472">Membrane</keyword>
<dbReference type="EMBL" id="JAKJXP020000022">
    <property type="protein sequence ID" value="KAK7754267.1"/>
    <property type="molecule type" value="Genomic_DNA"/>
</dbReference>
<evidence type="ECO:0000256" key="1">
    <source>
        <dbReference type="SAM" id="MobiDB-lite"/>
    </source>
</evidence>
<feature type="compositionally biased region" description="Gly residues" evidence="1">
    <location>
        <begin position="565"/>
        <end position="574"/>
    </location>
</feature>
<accession>A0AAN9UW22</accession>
<feature type="compositionally biased region" description="Gly residues" evidence="1">
    <location>
        <begin position="373"/>
        <end position="385"/>
    </location>
</feature>
<dbReference type="Proteomes" id="UP001320420">
    <property type="component" value="Unassembled WGS sequence"/>
</dbReference>
<evidence type="ECO:0000313" key="4">
    <source>
        <dbReference type="EMBL" id="KAK7754267.1"/>
    </source>
</evidence>
<keyword evidence="5" id="KW-1185">Reference proteome</keyword>
<feature type="compositionally biased region" description="Gly residues" evidence="1">
    <location>
        <begin position="429"/>
        <end position="456"/>
    </location>
</feature>
<protein>
    <submittedName>
        <fullName evidence="4">Uncharacterized protein</fullName>
    </submittedName>
</protein>
<keyword evidence="2" id="KW-1133">Transmembrane helix</keyword>
<organism evidence="4 5">
    <name type="scientific">Diatrype stigma</name>
    <dbReference type="NCBI Taxonomy" id="117547"/>
    <lineage>
        <taxon>Eukaryota</taxon>
        <taxon>Fungi</taxon>
        <taxon>Dikarya</taxon>
        <taxon>Ascomycota</taxon>
        <taxon>Pezizomycotina</taxon>
        <taxon>Sordariomycetes</taxon>
        <taxon>Xylariomycetidae</taxon>
        <taxon>Xylariales</taxon>
        <taxon>Diatrypaceae</taxon>
        <taxon>Diatrype</taxon>
    </lineage>
</organism>
<keyword evidence="3" id="KW-0732">Signal</keyword>
<feature type="transmembrane region" description="Helical" evidence="2">
    <location>
        <begin position="316"/>
        <end position="338"/>
    </location>
</feature>
<keyword evidence="2" id="KW-0812">Transmembrane</keyword>
<feature type="region of interest" description="Disordered" evidence="1">
    <location>
        <begin position="165"/>
        <end position="184"/>
    </location>
</feature>
<feature type="region of interest" description="Disordered" evidence="1">
    <location>
        <begin position="347"/>
        <end position="470"/>
    </location>
</feature>
<feature type="region of interest" description="Disordered" evidence="1">
    <location>
        <begin position="492"/>
        <end position="513"/>
    </location>
</feature>
<reference evidence="4 5" key="1">
    <citation type="submission" date="2024-02" db="EMBL/GenBank/DDBJ databases">
        <title>De novo assembly and annotation of 12 fungi associated with fruit tree decline syndrome in Ontario, Canada.</title>
        <authorList>
            <person name="Sulman M."/>
            <person name="Ellouze W."/>
            <person name="Ilyukhin E."/>
        </authorList>
    </citation>
    <scope>NUCLEOTIDE SEQUENCE [LARGE SCALE GENOMIC DNA]</scope>
    <source>
        <strain evidence="4 5">M11/M66-122</strain>
    </source>
</reference>
<feature type="signal peptide" evidence="3">
    <location>
        <begin position="1"/>
        <end position="26"/>
    </location>
</feature>
<dbReference type="AlphaFoldDB" id="A0AAN9UW22"/>